<feature type="compositionally biased region" description="Basic residues" evidence="2">
    <location>
        <begin position="386"/>
        <end position="395"/>
    </location>
</feature>
<accession>A0AAE9ZBG6</accession>
<dbReference type="KEGG" id="hfl:PUV54_09080"/>
<reference evidence="3" key="1">
    <citation type="submission" date="2023-02" db="EMBL/GenBank/DDBJ databases">
        <title>Genome sequence of Hyphococcus flavus.</title>
        <authorList>
            <person name="Rong J.-C."/>
            <person name="Zhao Q."/>
            <person name="Yi M."/>
            <person name="Wu J.-Y."/>
        </authorList>
    </citation>
    <scope>NUCLEOTIDE SEQUENCE</scope>
    <source>
        <strain evidence="3">MCCC 1K03223</strain>
    </source>
</reference>
<protein>
    <submittedName>
        <fullName evidence="3">CoA transferase</fullName>
    </submittedName>
</protein>
<dbReference type="PANTHER" id="PTHR48207">
    <property type="entry name" value="SUCCINATE--HYDROXYMETHYLGLUTARATE COA-TRANSFERASE"/>
    <property type="match status" value="1"/>
</dbReference>
<sequence length="395" mass="42550">MPSDLPINPSAEGLPLVGVTVVEAGHSVAAPFAGAIFAQLGADVVKVEMPGRGDHTRDWGPPYRDGVAVIYQAFNRDKRSIVVDLSDEEERNGLKSYILEEVDVVIQNLRPGVMEKYGLDSETLCTEKPSLIYCNLSAYGQTGPMRNRPGYDPLMQAFGGIMSVTGEEGRAPVRVGTSIVDMGAGMWSVIGVLSALIARSNSGCGSVVDTSLYETAIGWMTPVFGTFMASGDIPKRLGSAAAQIVPYEVFETADGYLMIAAGSDGLFERLSKVLAKAEWAVDEKYATNGARVVNRHLLVPMIAEIVKTKATSYWEDALNAAQVPNAPLQNAKEVTENEQTKALGIIQTIGDQECSLIGLPLSFNGMRPAFRKQPPKLGEDTDRVLKFRSKTSSKK</sequence>
<dbReference type="InterPro" id="IPR023606">
    <property type="entry name" value="CoA-Trfase_III_dom_1_sf"/>
</dbReference>
<dbReference type="Gene3D" id="3.30.1540.10">
    <property type="entry name" value="formyl-coa transferase, domain 3"/>
    <property type="match status" value="1"/>
</dbReference>
<dbReference type="InterPro" id="IPR044855">
    <property type="entry name" value="CoA-Trfase_III_dom3_sf"/>
</dbReference>
<feature type="region of interest" description="Disordered" evidence="2">
    <location>
        <begin position="372"/>
        <end position="395"/>
    </location>
</feature>
<organism evidence="3 4">
    <name type="scientific">Hyphococcus flavus</name>
    <dbReference type="NCBI Taxonomy" id="1866326"/>
    <lineage>
        <taxon>Bacteria</taxon>
        <taxon>Pseudomonadati</taxon>
        <taxon>Pseudomonadota</taxon>
        <taxon>Alphaproteobacteria</taxon>
        <taxon>Parvularculales</taxon>
        <taxon>Parvularculaceae</taxon>
        <taxon>Hyphococcus</taxon>
    </lineage>
</organism>
<dbReference type="AlphaFoldDB" id="A0AAE9ZBG6"/>
<keyword evidence="1 3" id="KW-0808">Transferase</keyword>
<dbReference type="Pfam" id="PF02515">
    <property type="entry name" value="CoA_transf_3"/>
    <property type="match status" value="1"/>
</dbReference>
<evidence type="ECO:0000313" key="4">
    <source>
        <dbReference type="Proteomes" id="UP001214043"/>
    </source>
</evidence>
<evidence type="ECO:0000313" key="3">
    <source>
        <dbReference type="EMBL" id="WDI30110.1"/>
    </source>
</evidence>
<dbReference type="Gene3D" id="3.40.50.10540">
    <property type="entry name" value="Crotonobetainyl-coa:carnitine coa-transferase, domain 1"/>
    <property type="match status" value="1"/>
</dbReference>
<proteinExistence type="predicted"/>
<keyword evidence="4" id="KW-1185">Reference proteome</keyword>
<dbReference type="EMBL" id="CP118166">
    <property type="protein sequence ID" value="WDI30110.1"/>
    <property type="molecule type" value="Genomic_DNA"/>
</dbReference>
<evidence type="ECO:0000256" key="2">
    <source>
        <dbReference type="SAM" id="MobiDB-lite"/>
    </source>
</evidence>
<dbReference type="RefSeq" id="WP_274491903.1">
    <property type="nucleotide sequence ID" value="NZ_CP118166.1"/>
</dbReference>
<dbReference type="GO" id="GO:0008410">
    <property type="term" value="F:CoA-transferase activity"/>
    <property type="evidence" value="ECO:0007669"/>
    <property type="project" value="TreeGrafter"/>
</dbReference>
<name>A0AAE9ZBG6_9PROT</name>
<dbReference type="Proteomes" id="UP001214043">
    <property type="component" value="Chromosome"/>
</dbReference>
<gene>
    <name evidence="3" type="ORF">PUV54_09080</name>
</gene>
<dbReference type="InterPro" id="IPR003673">
    <property type="entry name" value="CoA-Trfase_fam_III"/>
</dbReference>
<evidence type="ECO:0000256" key="1">
    <source>
        <dbReference type="ARBA" id="ARBA00022679"/>
    </source>
</evidence>
<dbReference type="PANTHER" id="PTHR48207:SF3">
    <property type="entry name" value="SUCCINATE--HYDROXYMETHYLGLUTARATE COA-TRANSFERASE"/>
    <property type="match status" value="1"/>
</dbReference>
<dbReference type="SUPFAM" id="SSF89796">
    <property type="entry name" value="CoA-transferase family III (CaiB/BaiF)"/>
    <property type="match status" value="1"/>
</dbReference>
<dbReference type="InterPro" id="IPR050483">
    <property type="entry name" value="CoA-transferase_III_domain"/>
</dbReference>